<dbReference type="EMBL" id="LVVL01000001">
    <property type="protein sequence ID" value="OAN15373.1"/>
    <property type="molecule type" value="Genomic_DNA"/>
</dbReference>
<organism evidence="1 2">
    <name type="scientific">Exiguobacterium undae</name>
    <dbReference type="NCBI Taxonomy" id="169177"/>
    <lineage>
        <taxon>Bacteria</taxon>
        <taxon>Bacillati</taxon>
        <taxon>Bacillota</taxon>
        <taxon>Bacilli</taxon>
        <taxon>Bacillales</taxon>
        <taxon>Bacillales Family XII. Incertae Sedis</taxon>
        <taxon>Exiguobacterium</taxon>
    </lineage>
</organism>
<keyword evidence="2" id="KW-1185">Reference proteome</keyword>
<protein>
    <recommendedName>
        <fullName evidence="3">Transcriptional regulator</fullName>
    </recommendedName>
</protein>
<dbReference type="Gene3D" id="1.10.10.10">
    <property type="entry name" value="Winged helix-like DNA-binding domain superfamily/Winged helix DNA-binding domain"/>
    <property type="match status" value="1"/>
</dbReference>
<sequence>MDFDLFKNQVRFKIALELIDRDEGLSIMQLHKLLKEIPQATLYRHVNSMIEDSLLKIVGNQRVGKVEEKIYALNTTGYRIKEEDWTSATYTEKANFISFYFVYILQNYKNYHDNSVKEGLQDKSTFSLVKLNLPDESFNEFQSELRSLMEKYHQLSGDNEDQERVVSLVIVP</sequence>
<dbReference type="InterPro" id="IPR036390">
    <property type="entry name" value="WH_DNA-bd_sf"/>
</dbReference>
<dbReference type="Proteomes" id="UP000078447">
    <property type="component" value="Unassembled WGS sequence"/>
</dbReference>
<proteinExistence type="predicted"/>
<name>A0ABX2VBP8_9BACL</name>
<dbReference type="InterPro" id="IPR036388">
    <property type="entry name" value="WH-like_DNA-bd_sf"/>
</dbReference>
<gene>
    <name evidence="1" type="ORF">A3783_05410</name>
</gene>
<reference evidence="1 2" key="1">
    <citation type="submission" date="2016-03" db="EMBL/GenBank/DDBJ databases">
        <authorList>
            <person name="Cho S.-Y."/>
            <person name="Lim S."/>
            <person name="Kim H."/>
            <person name="Soh E.H."/>
            <person name="Moon J.S."/>
        </authorList>
    </citation>
    <scope>NUCLEOTIDE SEQUENCE [LARGE SCALE GENOMIC DNA]</scope>
    <source>
        <strain evidence="1 2">KCTC 3810</strain>
    </source>
</reference>
<dbReference type="RefSeq" id="WP_026832921.1">
    <property type="nucleotide sequence ID" value="NZ_CP085018.1"/>
</dbReference>
<dbReference type="NCBIfam" id="NF005061">
    <property type="entry name" value="PRK06474.1"/>
    <property type="match status" value="1"/>
</dbReference>
<dbReference type="Gene3D" id="6.10.140.2180">
    <property type="match status" value="1"/>
</dbReference>
<evidence type="ECO:0008006" key="3">
    <source>
        <dbReference type="Google" id="ProtNLM"/>
    </source>
</evidence>
<dbReference type="SUPFAM" id="SSF46785">
    <property type="entry name" value="Winged helix' DNA-binding domain"/>
    <property type="match status" value="1"/>
</dbReference>
<comment type="caution">
    <text evidence="1">The sequence shown here is derived from an EMBL/GenBank/DDBJ whole genome shotgun (WGS) entry which is preliminary data.</text>
</comment>
<accession>A0ABX2VBP8</accession>
<evidence type="ECO:0000313" key="2">
    <source>
        <dbReference type="Proteomes" id="UP000078447"/>
    </source>
</evidence>
<evidence type="ECO:0000313" key="1">
    <source>
        <dbReference type="EMBL" id="OAN15373.1"/>
    </source>
</evidence>